<accession>A0ABR3PFA2</accession>
<dbReference type="SUPFAM" id="SSF48097">
    <property type="entry name" value="Regulator of G-protein signaling, RGS"/>
    <property type="match status" value="1"/>
</dbReference>
<dbReference type="Pfam" id="PF00615">
    <property type="entry name" value="RGS"/>
    <property type="match status" value="1"/>
</dbReference>
<feature type="domain" description="RGS" evidence="2">
    <location>
        <begin position="83"/>
        <end position="197"/>
    </location>
</feature>
<feature type="compositionally biased region" description="Polar residues" evidence="1">
    <location>
        <begin position="279"/>
        <end position="296"/>
    </location>
</feature>
<feature type="compositionally biased region" description="Low complexity" evidence="1">
    <location>
        <begin position="297"/>
        <end position="312"/>
    </location>
</feature>
<dbReference type="Proteomes" id="UP001562354">
    <property type="component" value="Unassembled WGS sequence"/>
</dbReference>
<dbReference type="RefSeq" id="XP_069201085.1">
    <property type="nucleotide sequence ID" value="XM_069343260.1"/>
</dbReference>
<feature type="compositionally biased region" description="Basic residues" evidence="1">
    <location>
        <begin position="228"/>
        <end position="237"/>
    </location>
</feature>
<dbReference type="GeneID" id="95977439"/>
<evidence type="ECO:0000256" key="1">
    <source>
        <dbReference type="SAM" id="MobiDB-lite"/>
    </source>
</evidence>
<comment type="caution">
    <text evidence="3">The sequence shown here is derived from an EMBL/GenBank/DDBJ whole genome shotgun (WGS) entry which is preliminary data.</text>
</comment>
<dbReference type="CDD" id="cd07440">
    <property type="entry name" value="RGS"/>
    <property type="match status" value="1"/>
</dbReference>
<evidence type="ECO:0000313" key="4">
    <source>
        <dbReference type="Proteomes" id="UP001562354"/>
    </source>
</evidence>
<sequence length="374" mass="40861">MIARKTSSISIDSVHSSKSPGSSVGDCDADDEGTMSMDESKSRPLSVVIPEVHTVEGPYCPRKPGLQEILANKAPAPWTLSAFMAYLSNNHCLETLEFTMDAGRYKKHYQRMMDKAVVPGEPSERDSDYVKELWSRLIEAYIQPNGSREVNLPSEVRDPIIRLTPSSLPPAPEILDSAVNKTYELMEESVLVPFLNSVCPLLPPQYTHHMGNQDTTHKHHHSDERSHSQRRSNHHSSRSSPPPHTAWDHSADPLPASVPNRKSAPSALTTAMSKHRFTNKLSPTSSHQSASLNTAISTSSGSETLLSGPSLTDDSGSSGSPTNDSPMTPPVSPPIGDLSSSPRSGRDSGAWKKLGRLSGWKPNRRRSPSAREHE</sequence>
<dbReference type="InterPro" id="IPR044926">
    <property type="entry name" value="RGS_subdomain_2"/>
</dbReference>
<dbReference type="SMART" id="SM00315">
    <property type="entry name" value="RGS"/>
    <property type="match status" value="1"/>
</dbReference>
<feature type="compositionally biased region" description="Polar residues" evidence="1">
    <location>
        <begin position="313"/>
        <end position="326"/>
    </location>
</feature>
<evidence type="ECO:0000313" key="3">
    <source>
        <dbReference type="EMBL" id="KAL1304811.1"/>
    </source>
</evidence>
<name>A0ABR3PFA2_9PEZI</name>
<protein>
    <recommendedName>
        <fullName evidence="2">RGS domain-containing protein</fullName>
    </recommendedName>
</protein>
<keyword evidence="4" id="KW-1185">Reference proteome</keyword>
<dbReference type="EMBL" id="JBFMKM010000008">
    <property type="protein sequence ID" value="KAL1304811.1"/>
    <property type="molecule type" value="Genomic_DNA"/>
</dbReference>
<dbReference type="InterPro" id="IPR016137">
    <property type="entry name" value="RGS"/>
</dbReference>
<evidence type="ECO:0000259" key="2">
    <source>
        <dbReference type="PROSITE" id="PS50132"/>
    </source>
</evidence>
<gene>
    <name evidence="3" type="ORF">AAFC00_003739</name>
</gene>
<dbReference type="InterPro" id="IPR036305">
    <property type="entry name" value="RGS_sf"/>
</dbReference>
<feature type="compositionally biased region" description="Low complexity" evidence="1">
    <location>
        <begin position="7"/>
        <end position="25"/>
    </location>
</feature>
<dbReference type="PANTHER" id="PTHR10845">
    <property type="entry name" value="REGULATOR OF G PROTEIN SIGNALING"/>
    <property type="match status" value="1"/>
</dbReference>
<feature type="region of interest" description="Disordered" evidence="1">
    <location>
        <begin position="206"/>
        <end position="374"/>
    </location>
</feature>
<dbReference type="Gene3D" id="1.10.167.10">
    <property type="entry name" value="Regulator of G-protein Signalling 4, domain 2"/>
    <property type="match status" value="1"/>
</dbReference>
<feature type="region of interest" description="Disordered" evidence="1">
    <location>
        <begin position="1"/>
        <end position="43"/>
    </location>
</feature>
<proteinExistence type="predicted"/>
<dbReference type="PROSITE" id="PS50132">
    <property type="entry name" value="RGS"/>
    <property type="match status" value="1"/>
</dbReference>
<reference evidence="3 4" key="1">
    <citation type="submission" date="2024-07" db="EMBL/GenBank/DDBJ databases">
        <title>Draft sequence of the Neodothiora populina.</title>
        <authorList>
            <person name="Drown D.D."/>
            <person name="Schuette U.S."/>
            <person name="Buechlein A.B."/>
            <person name="Rusch D.R."/>
            <person name="Winton L.W."/>
            <person name="Adams G.A."/>
        </authorList>
    </citation>
    <scope>NUCLEOTIDE SEQUENCE [LARGE SCALE GENOMIC DNA]</scope>
    <source>
        <strain evidence="3 4">CPC 39397</strain>
    </source>
</reference>
<dbReference type="PANTHER" id="PTHR10845:SF267">
    <property type="entry name" value="REGULATOR OF G PROTEIN SIGNALING DOMAIN PROTEIN (AFU_ORTHOLOGUE AFUA_6G06860)"/>
    <property type="match status" value="1"/>
</dbReference>
<organism evidence="3 4">
    <name type="scientific">Neodothiora populina</name>
    <dbReference type="NCBI Taxonomy" id="2781224"/>
    <lineage>
        <taxon>Eukaryota</taxon>
        <taxon>Fungi</taxon>
        <taxon>Dikarya</taxon>
        <taxon>Ascomycota</taxon>
        <taxon>Pezizomycotina</taxon>
        <taxon>Dothideomycetes</taxon>
        <taxon>Dothideomycetidae</taxon>
        <taxon>Dothideales</taxon>
        <taxon>Dothioraceae</taxon>
        <taxon>Neodothiora</taxon>
    </lineage>
</organism>